<proteinExistence type="predicted"/>
<accession>A0ABQ7ZUV1</accession>
<comment type="caution">
    <text evidence="1">The sequence shown here is derived from an EMBL/GenBank/DDBJ whole genome shotgun (WGS) entry which is preliminary data.</text>
</comment>
<organism evidence="1 2">
    <name type="scientific">Brassica napus</name>
    <name type="common">Rape</name>
    <dbReference type="NCBI Taxonomy" id="3708"/>
    <lineage>
        <taxon>Eukaryota</taxon>
        <taxon>Viridiplantae</taxon>
        <taxon>Streptophyta</taxon>
        <taxon>Embryophyta</taxon>
        <taxon>Tracheophyta</taxon>
        <taxon>Spermatophyta</taxon>
        <taxon>Magnoliopsida</taxon>
        <taxon>eudicotyledons</taxon>
        <taxon>Gunneridae</taxon>
        <taxon>Pentapetalae</taxon>
        <taxon>rosids</taxon>
        <taxon>malvids</taxon>
        <taxon>Brassicales</taxon>
        <taxon>Brassicaceae</taxon>
        <taxon>Brassiceae</taxon>
        <taxon>Brassica</taxon>
    </lineage>
</organism>
<gene>
    <name evidence="1" type="ORF">HID58_060115</name>
</gene>
<name>A0ABQ7ZUV1_BRANA</name>
<dbReference type="Proteomes" id="UP000824890">
    <property type="component" value="Unassembled WGS sequence"/>
</dbReference>
<evidence type="ECO:0000313" key="1">
    <source>
        <dbReference type="EMBL" id="KAH0884019.1"/>
    </source>
</evidence>
<dbReference type="EMBL" id="JAGKQM010000014">
    <property type="protein sequence ID" value="KAH0884019.1"/>
    <property type="molecule type" value="Genomic_DNA"/>
</dbReference>
<protein>
    <submittedName>
        <fullName evidence="1">Uncharacterized protein</fullName>
    </submittedName>
</protein>
<reference evidence="1 2" key="1">
    <citation type="submission" date="2021-05" db="EMBL/GenBank/DDBJ databases">
        <title>Genome Assembly of Synthetic Allotetraploid Brassica napus Reveals Homoeologous Exchanges between Subgenomes.</title>
        <authorList>
            <person name="Davis J.T."/>
        </authorList>
    </citation>
    <scope>NUCLEOTIDE SEQUENCE [LARGE SCALE GENOMIC DNA]</scope>
    <source>
        <strain evidence="2">cv. Da-Ae</strain>
        <tissue evidence="1">Seedling</tissue>
    </source>
</reference>
<keyword evidence="2" id="KW-1185">Reference proteome</keyword>
<sequence length="153" mass="17598">MDLKSLRRTSQKVISIAAAKMLLPFAFPEVSSPESVPSPAHTTVDGMTRSHSEWAFQRLLKEMSVRLYKRFSCATFLDAQGNLKVWFWIQCFVPTSHCRIVSSRQGRQGDRETLMYVAEDSIEVNFGDYVIRRQHSEGGCSGGWRRRIRLFVH</sequence>
<evidence type="ECO:0000313" key="2">
    <source>
        <dbReference type="Proteomes" id="UP000824890"/>
    </source>
</evidence>